<evidence type="ECO:0000313" key="3">
    <source>
        <dbReference type="EMBL" id="AQP45493.1"/>
    </source>
</evidence>
<dbReference type="PRINTS" id="PR01217">
    <property type="entry name" value="PRICHEXTENSN"/>
</dbReference>
<proteinExistence type="predicted"/>
<feature type="compositionally biased region" description="Pro residues" evidence="1">
    <location>
        <begin position="112"/>
        <end position="121"/>
    </location>
</feature>
<feature type="region of interest" description="Disordered" evidence="1">
    <location>
        <begin position="43"/>
        <end position="132"/>
    </location>
</feature>
<dbReference type="PROSITE" id="PS51781">
    <property type="entry name" value="SH3B"/>
    <property type="match status" value="1"/>
</dbReference>
<dbReference type="STRING" id="1610493.RPIT_12345"/>
<dbReference type="InterPro" id="IPR058593">
    <property type="entry name" value="ARB_07466-like_C"/>
</dbReference>
<dbReference type="Pfam" id="PF08239">
    <property type="entry name" value="SH3_3"/>
    <property type="match status" value="1"/>
</dbReference>
<dbReference type="AlphaFoldDB" id="A0A1Q2CHE2"/>
<evidence type="ECO:0000256" key="1">
    <source>
        <dbReference type="SAM" id="MobiDB-lite"/>
    </source>
</evidence>
<reference evidence="3 4" key="1">
    <citation type="journal article" date="2016" name="Int. J. Syst. Evol. Microbiol.">
        <title>Tessaracoccus flavus sp. nov., isolated from the drainage system of a lindane-producing factory.</title>
        <authorList>
            <person name="Kumari R."/>
            <person name="Singh P."/>
            <person name="Schumann P."/>
            <person name="Lal R."/>
        </authorList>
    </citation>
    <scope>NUCLEOTIDE SEQUENCE [LARGE SCALE GENOMIC DNA]</scope>
    <source>
        <strain evidence="3 4">RP1T</strain>
    </source>
</reference>
<feature type="compositionally biased region" description="Pro residues" evidence="1">
    <location>
        <begin position="92"/>
        <end position="105"/>
    </location>
</feature>
<feature type="compositionally biased region" description="Pro residues" evidence="1">
    <location>
        <begin position="59"/>
        <end position="83"/>
    </location>
</feature>
<keyword evidence="4" id="KW-1185">Reference proteome</keyword>
<dbReference type="InterPro" id="IPR003646">
    <property type="entry name" value="SH3-like_bac-type"/>
</dbReference>
<feature type="compositionally biased region" description="Low complexity" evidence="1">
    <location>
        <begin position="47"/>
        <end position="58"/>
    </location>
</feature>
<feature type="compositionally biased region" description="Low complexity" evidence="1">
    <location>
        <begin position="217"/>
        <end position="240"/>
    </location>
</feature>
<accession>A0A1Q2CHE2</accession>
<feature type="region of interest" description="Disordered" evidence="1">
    <location>
        <begin position="201"/>
        <end position="240"/>
    </location>
</feature>
<evidence type="ECO:0000259" key="2">
    <source>
        <dbReference type="PROSITE" id="PS51781"/>
    </source>
</evidence>
<dbReference type="KEGG" id="tfl:RPIT_12345"/>
<dbReference type="Gene3D" id="2.30.30.40">
    <property type="entry name" value="SH3 Domains"/>
    <property type="match status" value="1"/>
</dbReference>
<sequence>MARLVMAPIAILSVVGLAAGLMVVPRPEVAAVTEPAKATVTLPLGISRSQSRPSLSTPTPSPSASPSPTTSPSPSTSPSPAPSPSVNAGPLPGLPIAPTPAPTPTPTVTAPAPAPSTPPAEKPAAVKAEKPAAPKVDYAKLGAEAGTRYSTASVNVRTGPGTGFDVRTSIAEGKAVTITDREVDGWRQVVISKRSGWIKGSFLTKTAPPKPSPKPAPKATATATKTQSSSGGGESSSSTSTAACAKASGIESGLTSRTRTVLRAVCAAFPKVSSYGGRRSGGGSYHSSGQAIDVMVSGDYGWQIARWARANAGSLGIIEVIYSQKIWTSQRSGDGWRSMSDRGSASANHYDHVHISVR</sequence>
<gene>
    <name evidence="3" type="ORF">RPIT_12345</name>
</gene>
<dbReference type="Proteomes" id="UP000188324">
    <property type="component" value="Chromosome"/>
</dbReference>
<feature type="domain" description="SH3b" evidence="2">
    <location>
        <begin position="145"/>
        <end position="207"/>
    </location>
</feature>
<dbReference type="EMBL" id="CP019605">
    <property type="protein sequence ID" value="AQP45493.1"/>
    <property type="molecule type" value="Genomic_DNA"/>
</dbReference>
<dbReference type="Pfam" id="PF26571">
    <property type="entry name" value="VldE"/>
    <property type="match status" value="1"/>
</dbReference>
<evidence type="ECO:0000313" key="4">
    <source>
        <dbReference type="Proteomes" id="UP000188324"/>
    </source>
</evidence>
<dbReference type="SMART" id="SM00287">
    <property type="entry name" value="SH3b"/>
    <property type="match status" value="1"/>
</dbReference>
<organism evidence="3 4">
    <name type="scientific">Tessaracoccus flavus</name>
    <dbReference type="NCBI Taxonomy" id="1610493"/>
    <lineage>
        <taxon>Bacteria</taxon>
        <taxon>Bacillati</taxon>
        <taxon>Actinomycetota</taxon>
        <taxon>Actinomycetes</taxon>
        <taxon>Propionibacteriales</taxon>
        <taxon>Propionibacteriaceae</taxon>
        <taxon>Tessaracoccus</taxon>
    </lineage>
</organism>
<name>A0A1Q2CHE2_9ACTN</name>
<protein>
    <recommendedName>
        <fullName evidence="2">SH3b domain-containing protein</fullName>
    </recommendedName>
</protein>